<dbReference type="InterPro" id="IPR012337">
    <property type="entry name" value="RNaseH-like_sf"/>
</dbReference>
<keyword evidence="4" id="KW-1185">Reference proteome</keyword>
<dbReference type="InterPro" id="IPR002156">
    <property type="entry name" value="RNaseH_domain"/>
</dbReference>
<protein>
    <recommendedName>
        <fullName evidence="2">RNase H type-1 domain-containing protein</fullName>
    </recommendedName>
</protein>
<dbReference type="AlphaFoldDB" id="A0A6A3CYS9"/>
<dbReference type="EMBL" id="VEPZ02000162">
    <property type="protein sequence ID" value="KAE8732432.1"/>
    <property type="molecule type" value="Genomic_DNA"/>
</dbReference>
<dbReference type="Proteomes" id="UP000436088">
    <property type="component" value="Unassembled WGS sequence"/>
</dbReference>
<dbReference type="PANTHER" id="PTHR47723:SF13">
    <property type="entry name" value="PUTATIVE-RELATED"/>
    <property type="match status" value="1"/>
</dbReference>
<feature type="region of interest" description="Disordered" evidence="1">
    <location>
        <begin position="1"/>
        <end position="26"/>
    </location>
</feature>
<dbReference type="SUPFAM" id="SSF53098">
    <property type="entry name" value="Ribonuclease H-like"/>
    <property type="match status" value="1"/>
</dbReference>
<feature type="domain" description="RNase H type-1" evidence="2">
    <location>
        <begin position="135"/>
        <end position="202"/>
    </location>
</feature>
<evidence type="ECO:0000259" key="2">
    <source>
        <dbReference type="Pfam" id="PF13456"/>
    </source>
</evidence>
<evidence type="ECO:0000313" key="3">
    <source>
        <dbReference type="EMBL" id="KAE8732432.1"/>
    </source>
</evidence>
<dbReference type="Pfam" id="PF13456">
    <property type="entry name" value="RVT_3"/>
    <property type="match status" value="1"/>
</dbReference>
<dbReference type="GO" id="GO:0003676">
    <property type="term" value="F:nucleic acid binding"/>
    <property type="evidence" value="ECO:0007669"/>
    <property type="project" value="InterPro"/>
</dbReference>
<feature type="compositionally biased region" description="Polar residues" evidence="1">
    <location>
        <begin position="9"/>
        <end position="20"/>
    </location>
</feature>
<gene>
    <name evidence="3" type="ORF">F3Y22_tig00002169pilonHSYRG00031</name>
</gene>
<dbReference type="PANTHER" id="PTHR47723">
    <property type="entry name" value="OS05G0353850 PROTEIN"/>
    <property type="match status" value="1"/>
</dbReference>
<dbReference type="InterPro" id="IPR044730">
    <property type="entry name" value="RNase_H-like_dom_plant"/>
</dbReference>
<evidence type="ECO:0000313" key="4">
    <source>
        <dbReference type="Proteomes" id="UP000436088"/>
    </source>
</evidence>
<sequence length="210" mass="23189">MASDRSKRGSSVSHRTSSGDSPFGGDVCGYGRPSGAFGRRGGNSWWERVSAATSIANFWNIPWHFLFLSLALHLWKRRCNHTFTLECLSIGAVFSQSLGWAKHYNNCKLHPTANSTNTAVSVCWSKLPPGWFCLNTDGAASTDTSRSAAAGVFRHCEGNWILGFTDSTGYCSSHQAELWGIFTGLKITWENGYERVIVQTDCFGNYDLQL</sequence>
<dbReference type="InterPro" id="IPR053151">
    <property type="entry name" value="RNase_H-like"/>
</dbReference>
<reference evidence="3" key="1">
    <citation type="submission" date="2019-09" db="EMBL/GenBank/DDBJ databases">
        <title>Draft genome information of white flower Hibiscus syriacus.</title>
        <authorList>
            <person name="Kim Y.-M."/>
        </authorList>
    </citation>
    <scope>NUCLEOTIDE SEQUENCE [LARGE SCALE GENOMIC DNA]</scope>
    <source>
        <strain evidence="3">YM2019G1</strain>
    </source>
</reference>
<proteinExistence type="predicted"/>
<dbReference type="InterPro" id="IPR036397">
    <property type="entry name" value="RNaseH_sf"/>
</dbReference>
<evidence type="ECO:0000256" key="1">
    <source>
        <dbReference type="SAM" id="MobiDB-lite"/>
    </source>
</evidence>
<dbReference type="Gene3D" id="3.30.420.10">
    <property type="entry name" value="Ribonuclease H-like superfamily/Ribonuclease H"/>
    <property type="match status" value="1"/>
</dbReference>
<accession>A0A6A3CYS9</accession>
<comment type="caution">
    <text evidence="3">The sequence shown here is derived from an EMBL/GenBank/DDBJ whole genome shotgun (WGS) entry which is preliminary data.</text>
</comment>
<dbReference type="GO" id="GO:0004523">
    <property type="term" value="F:RNA-DNA hybrid ribonuclease activity"/>
    <property type="evidence" value="ECO:0007669"/>
    <property type="project" value="InterPro"/>
</dbReference>
<organism evidence="3 4">
    <name type="scientific">Hibiscus syriacus</name>
    <name type="common">Rose of Sharon</name>
    <dbReference type="NCBI Taxonomy" id="106335"/>
    <lineage>
        <taxon>Eukaryota</taxon>
        <taxon>Viridiplantae</taxon>
        <taxon>Streptophyta</taxon>
        <taxon>Embryophyta</taxon>
        <taxon>Tracheophyta</taxon>
        <taxon>Spermatophyta</taxon>
        <taxon>Magnoliopsida</taxon>
        <taxon>eudicotyledons</taxon>
        <taxon>Gunneridae</taxon>
        <taxon>Pentapetalae</taxon>
        <taxon>rosids</taxon>
        <taxon>malvids</taxon>
        <taxon>Malvales</taxon>
        <taxon>Malvaceae</taxon>
        <taxon>Malvoideae</taxon>
        <taxon>Hibiscus</taxon>
    </lineage>
</organism>
<name>A0A6A3CYS9_HIBSY</name>
<dbReference type="CDD" id="cd06222">
    <property type="entry name" value="RNase_H_like"/>
    <property type="match status" value="1"/>
</dbReference>